<keyword evidence="2" id="KW-1185">Reference proteome</keyword>
<name>A0ABY4EQ16_9BACI</name>
<organism evidence="1 2">
    <name type="scientific">Halobacillus salinarum</name>
    <dbReference type="NCBI Taxonomy" id="2932257"/>
    <lineage>
        <taxon>Bacteria</taxon>
        <taxon>Bacillati</taxon>
        <taxon>Bacillota</taxon>
        <taxon>Bacilli</taxon>
        <taxon>Bacillales</taxon>
        <taxon>Bacillaceae</taxon>
        <taxon>Halobacillus</taxon>
    </lineage>
</organism>
<dbReference type="Proteomes" id="UP000831787">
    <property type="component" value="Chromosome"/>
</dbReference>
<evidence type="ECO:0000313" key="1">
    <source>
        <dbReference type="EMBL" id="UOQ45737.1"/>
    </source>
</evidence>
<gene>
    <name evidence="1" type="ORF">MUN89_07345</name>
</gene>
<dbReference type="EMBL" id="CP095073">
    <property type="protein sequence ID" value="UOQ45737.1"/>
    <property type="molecule type" value="Genomic_DNA"/>
</dbReference>
<proteinExistence type="predicted"/>
<evidence type="ECO:0000313" key="2">
    <source>
        <dbReference type="Proteomes" id="UP000831787"/>
    </source>
</evidence>
<dbReference type="RefSeq" id="WP_244712569.1">
    <property type="nucleotide sequence ID" value="NZ_CP095073.1"/>
</dbReference>
<sequence>MYKPAKRLESGCRECLDSQILVSIKARQNEIEIVTMEELVPENQRSEKEGDRSEE</sequence>
<protein>
    <submittedName>
        <fullName evidence="1">Uncharacterized protein</fullName>
    </submittedName>
</protein>
<accession>A0ABY4EQ16</accession>
<reference evidence="1 2" key="1">
    <citation type="submission" date="2022-04" db="EMBL/GenBank/DDBJ databases">
        <title>Halobacillus sp. isolated from saltern.</title>
        <authorList>
            <person name="Won M."/>
            <person name="Lee C.-M."/>
            <person name="Woen H.-Y."/>
            <person name="Kwon S.-W."/>
        </authorList>
    </citation>
    <scope>NUCLEOTIDE SEQUENCE [LARGE SCALE GENOMIC DNA]</scope>
    <source>
        <strain evidence="1 2">SSBR10-3</strain>
    </source>
</reference>